<proteinExistence type="predicted"/>
<evidence type="ECO:0000313" key="2">
    <source>
        <dbReference type="Proteomes" id="UP000728185"/>
    </source>
</evidence>
<evidence type="ECO:0000313" key="1">
    <source>
        <dbReference type="EMBL" id="KAA0183862.1"/>
    </source>
</evidence>
<comment type="caution">
    <text evidence="1">The sequence shown here is derived from an EMBL/GenBank/DDBJ whole genome shotgun (WGS) entry which is preliminary data.</text>
</comment>
<protein>
    <submittedName>
        <fullName evidence="1">Uncharacterized protein</fullName>
    </submittedName>
</protein>
<dbReference type="EMBL" id="LUCM01011534">
    <property type="protein sequence ID" value="KAA0183862.1"/>
    <property type="molecule type" value="Genomic_DNA"/>
</dbReference>
<accession>A0A8E0RP52</accession>
<organism evidence="1 2">
    <name type="scientific">Fasciolopsis buskii</name>
    <dbReference type="NCBI Taxonomy" id="27845"/>
    <lineage>
        <taxon>Eukaryota</taxon>
        <taxon>Metazoa</taxon>
        <taxon>Spiralia</taxon>
        <taxon>Lophotrochozoa</taxon>
        <taxon>Platyhelminthes</taxon>
        <taxon>Trematoda</taxon>
        <taxon>Digenea</taxon>
        <taxon>Plagiorchiida</taxon>
        <taxon>Echinostomata</taxon>
        <taxon>Echinostomatoidea</taxon>
        <taxon>Fasciolidae</taxon>
        <taxon>Fasciolopsis</taxon>
    </lineage>
</organism>
<keyword evidence="2" id="KW-1185">Reference proteome</keyword>
<sequence length="214" mass="23083">MNQDADSSEYIVSSTTGMEDGQRVSVYNNQCDTPSIASRSNRQLDASCFDLAYSGLSGSHYSLFEQANYIHTTIHDALVEEVLRMSRDGLNTHPLVKRMALDGLGHISLADTNTSHNRSIDDISAIASPDIPMSSNMRTTSIPGYLCDAGSECSQVSSVTSKVSQTVPQPVISCTQPPAGAFASQCMGVHPPPTFVVPYPYTSRPSINSDITHY</sequence>
<dbReference type="OrthoDB" id="10482925at2759"/>
<name>A0A8E0RP52_9TREM</name>
<dbReference type="AlphaFoldDB" id="A0A8E0RP52"/>
<reference evidence="1" key="1">
    <citation type="submission" date="2019-05" db="EMBL/GenBank/DDBJ databases">
        <title>Annotation for the trematode Fasciolopsis buski.</title>
        <authorList>
            <person name="Choi Y.-J."/>
        </authorList>
    </citation>
    <scope>NUCLEOTIDE SEQUENCE</scope>
    <source>
        <strain evidence="1">HT</strain>
        <tissue evidence="1">Whole worm</tissue>
    </source>
</reference>
<dbReference type="Proteomes" id="UP000728185">
    <property type="component" value="Unassembled WGS sequence"/>
</dbReference>
<gene>
    <name evidence="1" type="ORF">FBUS_02201</name>
</gene>